<dbReference type="OrthoDB" id="205214at2157"/>
<feature type="compositionally biased region" description="Low complexity" evidence="1">
    <location>
        <begin position="294"/>
        <end position="305"/>
    </location>
</feature>
<dbReference type="Pfam" id="PF26501">
    <property type="entry name" value="DUF8167"/>
    <property type="match status" value="1"/>
</dbReference>
<dbReference type="Pfam" id="PF26503">
    <property type="entry name" value="DUF8167_3rd"/>
    <property type="match status" value="1"/>
</dbReference>
<accession>A0A6B0SY77</accession>
<dbReference type="GO" id="GO:0006813">
    <property type="term" value="P:potassium ion transport"/>
    <property type="evidence" value="ECO:0007669"/>
    <property type="project" value="InterPro"/>
</dbReference>
<keyword evidence="2" id="KW-1133">Transmembrane helix</keyword>
<sequence>MTPLDLGRLTDIGFPALRPDRPLQTGPPLQSVFEVLELVNVTRLVGFAVASFFVAALGAAAYRWYVNEPVPRGLTTLLGTATVAVYLNTVGLFTSVLPVAGVVTTDPFAPMTVLRNVVSLLVAAGMAPIGRRVGDHFATNVTAVAGGERVDGELSRFARTVGRIRSVELPEEIADIDGYDPVDEATKERLAGETLLFPRRLSDEELRDAFLTRLKQEYDVGHVDAEFDGGEVTYLGVGRRVAGIGPTLGPGACAVAIRADPPNGASPGDVVQVWRVPEAGTASVPTESDLAGMGSSTPPESGSGEPAPPNPGVPQPPTTEPGADNEADGDPAPERVATAELRAAVGDVVTLAVDESDADEFHADGTYRLVTMPAEARADREFASILRVADETMAVVTVGERSALDGTRVGDVLGSVVAVEGVNGSIEPIPPRGRTLSAGETVYVIARPEAIRELERRGAGDGGDGGSEGSGANTGSDAGTSRTADGPNTNGD</sequence>
<gene>
    <name evidence="4" type="ORF">GRX01_09615</name>
</gene>
<dbReference type="InterPro" id="IPR006037">
    <property type="entry name" value="RCK_C"/>
</dbReference>
<evidence type="ECO:0000259" key="3">
    <source>
        <dbReference type="PROSITE" id="PS51202"/>
    </source>
</evidence>
<evidence type="ECO:0000256" key="2">
    <source>
        <dbReference type="SAM" id="Phobius"/>
    </source>
</evidence>
<feature type="transmembrane region" description="Helical" evidence="2">
    <location>
        <begin position="77"/>
        <end position="101"/>
    </location>
</feature>
<dbReference type="EMBL" id="WUUS01000005">
    <property type="protein sequence ID" value="MXR41593.1"/>
    <property type="molecule type" value="Genomic_DNA"/>
</dbReference>
<keyword evidence="2" id="KW-0472">Membrane</keyword>
<evidence type="ECO:0000313" key="4">
    <source>
        <dbReference type="EMBL" id="MXR41593.1"/>
    </source>
</evidence>
<feature type="compositionally biased region" description="Gly residues" evidence="1">
    <location>
        <begin position="460"/>
        <end position="469"/>
    </location>
</feature>
<keyword evidence="2" id="KW-0812">Transmembrane</keyword>
<feature type="compositionally biased region" description="Pro residues" evidence="1">
    <location>
        <begin position="306"/>
        <end position="319"/>
    </location>
</feature>
<dbReference type="InterPro" id="IPR058604">
    <property type="entry name" value="DUF8167_3rd"/>
</dbReference>
<protein>
    <submittedName>
        <fullName evidence="4">Potassium transporter TrkA</fullName>
    </submittedName>
</protein>
<comment type="caution">
    <text evidence="4">The sequence shown here is derived from an EMBL/GenBank/DDBJ whole genome shotgun (WGS) entry which is preliminary data.</text>
</comment>
<dbReference type="AlphaFoldDB" id="A0A6B0SY77"/>
<keyword evidence="5" id="KW-1185">Reference proteome</keyword>
<evidence type="ECO:0000256" key="1">
    <source>
        <dbReference type="SAM" id="MobiDB-lite"/>
    </source>
</evidence>
<name>A0A6B0SY77_9EURY</name>
<dbReference type="GO" id="GO:0008324">
    <property type="term" value="F:monoatomic cation transmembrane transporter activity"/>
    <property type="evidence" value="ECO:0007669"/>
    <property type="project" value="InterPro"/>
</dbReference>
<dbReference type="RefSeq" id="WP_159666289.1">
    <property type="nucleotide sequence ID" value="NZ_WUUS01000005.1"/>
</dbReference>
<organism evidence="4 5">
    <name type="scientific">Halobaculum saliterrae</name>
    <dbReference type="NCBI Taxonomy" id="2073113"/>
    <lineage>
        <taxon>Archaea</taxon>
        <taxon>Methanobacteriati</taxon>
        <taxon>Methanobacteriota</taxon>
        <taxon>Stenosarchaea group</taxon>
        <taxon>Halobacteria</taxon>
        <taxon>Halobacteriales</taxon>
        <taxon>Haloferacaceae</taxon>
        <taxon>Halobaculum</taxon>
    </lineage>
</organism>
<dbReference type="InterPro" id="IPR058480">
    <property type="entry name" value="DUF8167_N"/>
</dbReference>
<dbReference type="Proteomes" id="UP000437065">
    <property type="component" value="Unassembled WGS sequence"/>
</dbReference>
<feature type="region of interest" description="Disordered" evidence="1">
    <location>
        <begin position="454"/>
        <end position="492"/>
    </location>
</feature>
<feature type="region of interest" description="Disordered" evidence="1">
    <location>
        <begin position="282"/>
        <end position="332"/>
    </location>
</feature>
<reference evidence="4 5" key="1">
    <citation type="submission" date="2019-12" db="EMBL/GenBank/DDBJ databases">
        <title>Isolation and characterization of three novel carbon monoxide-oxidizing members of Halobacteria from salione crusts and soils.</title>
        <authorList>
            <person name="Myers M.R."/>
            <person name="King G.M."/>
        </authorList>
    </citation>
    <scope>NUCLEOTIDE SEQUENCE [LARGE SCALE GENOMIC DNA]</scope>
    <source>
        <strain evidence="4 5">WSA2</strain>
    </source>
</reference>
<dbReference type="InterPro" id="IPR058603">
    <property type="entry name" value="DUF8167_2nd"/>
</dbReference>
<feature type="domain" description="RCK C-terminal" evidence="3">
    <location>
        <begin position="380"/>
        <end position="460"/>
    </location>
</feature>
<feature type="transmembrane region" description="Helical" evidence="2">
    <location>
        <begin position="113"/>
        <end position="130"/>
    </location>
</feature>
<proteinExistence type="predicted"/>
<dbReference type="PROSITE" id="PS51202">
    <property type="entry name" value="RCK_C"/>
    <property type="match status" value="1"/>
</dbReference>
<feature type="compositionally biased region" description="Polar residues" evidence="1">
    <location>
        <begin position="473"/>
        <end position="492"/>
    </location>
</feature>
<feature type="transmembrane region" description="Helical" evidence="2">
    <location>
        <begin position="44"/>
        <end position="65"/>
    </location>
</feature>
<evidence type="ECO:0000313" key="5">
    <source>
        <dbReference type="Proteomes" id="UP000437065"/>
    </source>
</evidence>
<dbReference type="Pfam" id="PF26502">
    <property type="entry name" value="DUF8167_2nd"/>
    <property type="match status" value="1"/>
</dbReference>